<dbReference type="GO" id="GO:0005737">
    <property type="term" value="C:cytoplasm"/>
    <property type="evidence" value="ECO:0007669"/>
    <property type="project" value="TreeGrafter"/>
</dbReference>
<dbReference type="AlphaFoldDB" id="A0A7S0YM91"/>
<dbReference type="Pfam" id="PF13460">
    <property type="entry name" value="NAD_binding_10"/>
    <property type="match status" value="1"/>
</dbReference>
<dbReference type="EMBL" id="HBFM01020306">
    <property type="protein sequence ID" value="CAD8777690.1"/>
    <property type="molecule type" value="Transcribed_RNA"/>
</dbReference>
<dbReference type="InterPro" id="IPR016040">
    <property type="entry name" value="NAD(P)-bd_dom"/>
</dbReference>
<sequence length="229" mass="24755">MKAAVFGCTGAIGQEVVNQLLVNPRFKELVFIGRRAPVIPTGEKLVPHTNVLLNFDSPDFKSECEKNLQGTNVVFCALGTTRGAAGSADAFRKVDYDCVANSASAAKRAGVSHFSLVSSQGANANMYANDLSLFHSLLYVQTKGRAEEAVKAENFERTTIVRPGMLNRGAIARGMEKLMLRLSPIVPSIRVSDVAATMIEDALKAADQKREGLKMVDMDALLKEAEARH</sequence>
<feature type="domain" description="NAD(P)-binding" evidence="1">
    <location>
        <begin position="7"/>
        <end position="200"/>
    </location>
</feature>
<dbReference type="PANTHER" id="PTHR14097:SF7">
    <property type="entry name" value="OXIDOREDUCTASE HTATIP2"/>
    <property type="match status" value="1"/>
</dbReference>
<accession>A0A7S0YM91</accession>
<organism evidence="2">
    <name type="scientific">Polytomella parva</name>
    <dbReference type="NCBI Taxonomy" id="51329"/>
    <lineage>
        <taxon>Eukaryota</taxon>
        <taxon>Viridiplantae</taxon>
        <taxon>Chlorophyta</taxon>
        <taxon>core chlorophytes</taxon>
        <taxon>Chlorophyceae</taxon>
        <taxon>CS clade</taxon>
        <taxon>Chlamydomonadales</taxon>
        <taxon>Chlamydomonadaceae</taxon>
        <taxon>Polytomella</taxon>
    </lineage>
</organism>
<dbReference type="Gene3D" id="3.40.50.720">
    <property type="entry name" value="NAD(P)-binding Rossmann-like Domain"/>
    <property type="match status" value="1"/>
</dbReference>
<evidence type="ECO:0000259" key="1">
    <source>
        <dbReference type="Pfam" id="PF13460"/>
    </source>
</evidence>
<dbReference type="InterPro" id="IPR036291">
    <property type="entry name" value="NAD(P)-bd_dom_sf"/>
</dbReference>
<reference evidence="2" key="1">
    <citation type="submission" date="2021-01" db="EMBL/GenBank/DDBJ databases">
        <authorList>
            <person name="Corre E."/>
            <person name="Pelletier E."/>
            <person name="Niang G."/>
            <person name="Scheremetjew M."/>
            <person name="Finn R."/>
            <person name="Kale V."/>
            <person name="Holt S."/>
            <person name="Cochrane G."/>
            <person name="Meng A."/>
            <person name="Brown T."/>
            <person name="Cohen L."/>
        </authorList>
    </citation>
    <scope>NUCLEOTIDE SEQUENCE</scope>
    <source>
        <strain evidence="2">SAG 63-3</strain>
    </source>
</reference>
<proteinExistence type="predicted"/>
<evidence type="ECO:0000313" key="2">
    <source>
        <dbReference type="EMBL" id="CAD8777690.1"/>
    </source>
</evidence>
<gene>
    <name evidence="2" type="ORF">PPAR00522_LOCUS13218</name>
</gene>
<name>A0A7S0YM91_9CHLO</name>
<dbReference type="PANTHER" id="PTHR14097">
    <property type="entry name" value="OXIDOREDUCTASE HTATIP2"/>
    <property type="match status" value="1"/>
</dbReference>
<protein>
    <recommendedName>
        <fullName evidence="1">NAD(P)-binding domain-containing protein</fullName>
    </recommendedName>
</protein>
<dbReference type="GO" id="GO:0051170">
    <property type="term" value="P:import into nucleus"/>
    <property type="evidence" value="ECO:0007669"/>
    <property type="project" value="TreeGrafter"/>
</dbReference>
<dbReference type="SUPFAM" id="SSF51735">
    <property type="entry name" value="NAD(P)-binding Rossmann-fold domains"/>
    <property type="match status" value="1"/>
</dbReference>